<accession>A0A645IC12</accession>
<comment type="caution">
    <text evidence="1">The sequence shown here is derived from an EMBL/GenBank/DDBJ whole genome shotgun (WGS) entry which is preliminary data.</text>
</comment>
<reference evidence="1" key="1">
    <citation type="submission" date="2019-08" db="EMBL/GenBank/DDBJ databases">
        <authorList>
            <person name="Kucharzyk K."/>
            <person name="Murdoch R.W."/>
            <person name="Higgins S."/>
            <person name="Loffler F."/>
        </authorList>
    </citation>
    <scope>NUCLEOTIDE SEQUENCE</scope>
</reference>
<proteinExistence type="predicted"/>
<protein>
    <submittedName>
        <fullName evidence="1">Uncharacterized protein</fullName>
    </submittedName>
</protein>
<sequence>MGVAMLSQFDTDILSPHLVGNCGGCARTEERIKNDIAWVAG</sequence>
<dbReference type="AlphaFoldDB" id="A0A645IC12"/>
<evidence type="ECO:0000313" key="1">
    <source>
        <dbReference type="EMBL" id="MPN48891.1"/>
    </source>
</evidence>
<dbReference type="EMBL" id="VSSQ01111614">
    <property type="protein sequence ID" value="MPN48891.1"/>
    <property type="molecule type" value="Genomic_DNA"/>
</dbReference>
<gene>
    <name evidence="1" type="ORF">SDC9_196503</name>
</gene>
<name>A0A645IC12_9ZZZZ</name>
<organism evidence="1">
    <name type="scientific">bioreactor metagenome</name>
    <dbReference type="NCBI Taxonomy" id="1076179"/>
    <lineage>
        <taxon>unclassified sequences</taxon>
        <taxon>metagenomes</taxon>
        <taxon>ecological metagenomes</taxon>
    </lineage>
</organism>